<dbReference type="STRING" id="100816.A0A175WGM1"/>
<proteinExistence type="predicted"/>
<feature type="compositionally biased region" description="Polar residues" evidence="2">
    <location>
        <begin position="466"/>
        <end position="487"/>
    </location>
</feature>
<comment type="caution">
    <text evidence="3">The sequence shown here is derived from an EMBL/GenBank/DDBJ whole genome shotgun (WGS) entry which is preliminary data.</text>
</comment>
<dbReference type="SUPFAM" id="SSF52540">
    <property type="entry name" value="P-loop containing nucleoside triphosphate hydrolases"/>
    <property type="match status" value="1"/>
</dbReference>
<dbReference type="InterPro" id="IPR027417">
    <property type="entry name" value="P-loop_NTPase"/>
</dbReference>
<protein>
    <submittedName>
        <fullName evidence="3">Reticulocyte-binding protein 2 a</fullName>
    </submittedName>
</protein>
<feature type="compositionally biased region" description="Pro residues" evidence="2">
    <location>
        <begin position="445"/>
        <end position="457"/>
    </location>
</feature>
<accession>A0A175WGM1</accession>
<dbReference type="Gene3D" id="3.40.50.300">
    <property type="entry name" value="P-loop containing nucleotide triphosphate hydrolases"/>
    <property type="match status" value="1"/>
</dbReference>
<name>A0A175WGM1_9PEZI</name>
<dbReference type="Proteomes" id="UP000078237">
    <property type="component" value="Unassembled WGS sequence"/>
</dbReference>
<dbReference type="AlphaFoldDB" id="A0A175WGM1"/>
<dbReference type="OrthoDB" id="8954335at2759"/>
<evidence type="ECO:0000313" key="4">
    <source>
        <dbReference type="Proteomes" id="UP000078237"/>
    </source>
</evidence>
<feature type="region of interest" description="Disordered" evidence="2">
    <location>
        <begin position="438"/>
        <end position="493"/>
    </location>
</feature>
<keyword evidence="4" id="KW-1185">Reference proteome</keyword>
<reference evidence="3 4" key="1">
    <citation type="journal article" date="2016" name="Genome Announc.">
        <title>Genome Sequence of Madurella mycetomatis mm55, Isolated from a Human Mycetoma Case in Sudan.</title>
        <authorList>
            <person name="Smit S."/>
            <person name="Derks M.F."/>
            <person name="Bervoets S."/>
            <person name="Fahal A."/>
            <person name="van Leeuwen W."/>
            <person name="van Belkum A."/>
            <person name="van de Sande W.W."/>
        </authorList>
    </citation>
    <scope>NUCLEOTIDE SEQUENCE [LARGE SCALE GENOMIC DNA]</scope>
    <source>
        <strain evidence="4">mm55</strain>
    </source>
</reference>
<organism evidence="3 4">
    <name type="scientific">Madurella mycetomatis</name>
    <dbReference type="NCBI Taxonomy" id="100816"/>
    <lineage>
        <taxon>Eukaryota</taxon>
        <taxon>Fungi</taxon>
        <taxon>Dikarya</taxon>
        <taxon>Ascomycota</taxon>
        <taxon>Pezizomycotina</taxon>
        <taxon>Sordariomycetes</taxon>
        <taxon>Sordariomycetidae</taxon>
        <taxon>Sordariales</taxon>
        <taxon>Sordariales incertae sedis</taxon>
        <taxon>Madurella</taxon>
    </lineage>
</organism>
<keyword evidence="1" id="KW-0175">Coiled coil</keyword>
<feature type="coiled-coil region" evidence="1">
    <location>
        <begin position="215"/>
        <end position="249"/>
    </location>
</feature>
<dbReference type="EMBL" id="LCTW02000010">
    <property type="protein sequence ID" value="KXX82681.1"/>
    <property type="molecule type" value="Genomic_DNA"/>
</dbReference>
<evidence type="ECO:0000256" key="2">
    <source>
        <dbReference type="SAM" id="MobiDB-lite"/>
    </source>
</evidence>
<gene>
    <name evidence="3" type="ORF">MMYC01_201105</name>
</gene>
<evidence type="ECO:0000256" key="1">
    <source>
        <dbReference type="SAM" id="Coils"/>
    </source>
</evidence>
<evidence type="ECO:0000313" key="3">
    <source>
        <dbReference type="EMBL" id="KXX82681.1"/>
    </source>
</evidence>
<feature type="region of interest" description="Disordered" evidence="2">
    <location>
        <begin position="309"/>
        <end position="330"/>
    </location>
</feature>
<dbReference type="VEuPathDB" id="FungiDB:MMYC01_201105"/>
<sequence length="523" mass="59522">MGSAGNPAQTYLPSDTFIAVMGSQFHQLQNNLLTHLSGTQDVTAYTFQHNGKTIHLIDTPGFDDTYRTDSDVLRDLAYYLASSYGNGYRLSGIIYLHPITHNRLTGTAFKNLRTFRKLCGTQSMSSTVLATTMWSGVTPEVGNARELELKETAEFWGDMIREGSTVYRHTDDHHSAINIISFLTDRDTKTVLELQAEMVDQKRSLEDTEAGREVDREMSKQREMFEKRLERTRQELEEAIAAKDDQHVKEIMQEQERFEAKLAAIQQGREELRISMEALISDKEKRHEEEMAKMTEQLTASQLEAKKQADEWQKYKEQSERQRKQDEVQKKKREEELEAAKQQAVDADLDKIRIALEAIQVIQLQVKEAEKREEEMLDIVAAEWSRKESQMKNALAEQAKLLERQCQMAYDMKTMEYLRHHQLQFLQQQQILAGMQQQMGNHNQQPPPYQEHPPCPQPSYGYYQVPHQSPYQNQTSYHNQAPPTQQGYGHESAAGGAAVGAGMGLATGAALTGAAMLGGCSII</sequence>